<dbReference type="EMBL" id="BGZK01000176">
    <property type="protein sequence ID" value="GBP26087.1"/>
    <property type="molecule type" value="Genomic_DNA"/>
</dbReference>
<dbReference type="GO" id="GO:0050916">
    <property type="term" value="P:sensory perception of sweet taste"/>
    <property type="evidence" value="ECO:0007669"/>
    <property type="project" value="UniProtKB-ARBA"/>
</dbReference>
<dbReference type="OrthoDB" id="5800391at2759"/>
<protein>
    <submittedName>
        <fullName evidence="9">Gustatory receptor for sugar taste 64f</fullName>
    </submittedName>
</protein>
<dbReference type="GO" id="GO:0008527">
    <property type="term" value="F:taste receptor activity"/>
    <property type="evidence" value="ECO:0007669"/>
    <property type="project" value="InterPro"/>
</dbReference>
<evidence type="ECO:0000256" key="7">
    <source>
        <dbReference type="ARBA" id="ARBA00023170"/>
    </source>
</evidence>
<dbReference type="Pfam" id="PF06151">
    <property type="entry name" value="Trehalose_recp"/>
    <property type="match status" value="2"/>
</dbReference>
<accession>A0A4C1UJ15</accession>
<gene>
    <name evidence="9" type="primary">Gr64f</name>
    <name evidence="9" type="ORF">EVAR_15099_1</name>
</gene>
<evidence type="ECO:0000256" key="2">
    <source>
        <dbReference type="ARBA" id="ARBA00005327"/>
    </source>
</evidence>
<dbReference type="STRING" id="151549.A0A4C1UJ15"/>
<dbReference type="GO" id="GO:0005886">
    <property type="term" value="C:plasma membrane"/>
    <property type="evidence" value="ECO:0007669"/>
    <property type="project" value="UniProtKB-SubCell"/>
</dbReference>
<reference evidence="9 10" key="1">
    <citation type="journal article" date="2019" name="Commun. Biol.">
        <title>The bagworm genome reveals a unique fibroin gene that provides high tensile strength.</title>
        <authorList>
            <person name="Kono N."/>
            <person name="Nakamura H."/>
            <person name="Ohtoshi R."/>
            <person name="Tomita M."/>
            <person name="Numata K."/>
            <person name="Arakawa K."/>
        </authorList>
    </citation>
    <scope>NUCLEOTIDE SEQUENCE [LARGE SCALE GENOMIC DNA]</scope>
</reference>
<organism evidence="9 10">
    <name type="scientific">Eumeta variegata</name>
    <name type="common">Bagworm moth</name>
    <name type="synonym">Eumeta japonica</name>
    <dbReference type="NCBI Taxonomy" id="151549"/>
    <lineage>
        <taxon>Eukaryota</taxon>
        <taxon>Metazoa</taxon>
        <taxon>Ecdysozoa</taxon>
        <taxon>Arthropoda</taxon>
        <taxon>Hexapoda</taxon>
        <taxon>Insecta</taxon>
        <taxon>Pterygota</taxon>
        <taxon>Neoptera</taxon>
        <taxon>Endopterygota</taxon>
        <taxon>Lepidoptera</taxon>
        <taxon>Glossata</taxon>
        <taxon>Ditrysia</taxon>
        <taxon>Tineoidea</taxon>
        <taxon>Psychidae</taxon>
        <taxon>Oiketicinae</taxon>
        <taxon>Eumeta</taxon>
    </lineage>
</organism>
<comment type="similarity">
    <text evidence="2">Belongs to the insect chemoreceptor superfamily. Gustatory receptor (GR) family. Gr5a subfamily.</text>
</comment>
<dbReference type="Proteomes" id="UP000299102">
    <property type="component" value="Unassembled WGS sequence"/>
</dbReference>
<evidence type="ECO:0000256" key="3">
    <source>
        <dbReference type="ARBA" id="ARBA00022475"/>
    </source>
</evidence>
<evidence type="ECO:0000256" key="8">
    <source>
        <dbReference type="SAM" id="Phobius"/>
    </source>
</evidence>
<proteinExistence type="inferred from homology"/>
<dbReference type="PANTHER" id="PTHR21421:SF29">
    <property type="entry name" value="GUSTATORY RECEPTOR 5A FOR TREHALOSE-RELATED"/>
    <property type="match status" value="1"/>
</dbReference>
<keyword evidence="4 8" id="KW-0812">Transmembrane</keyword>
<name>A0A4C1UJ15_EUMVA</name>
<evidence type="ECO:0000256" key="5">
    <source>
        <dbReference type="ARBA" id="ARBA00022989"/>
    </source>
</evidence>
<dbReference type="PANTHER" id="PTHR21421">
    <property type="entry name" value="GUSTATORY RECEPTOR"/>
    <property type="match status" value="1"/>
</dbReference>
<sequence>MHVSGLVSTLVVVRLACRWPALLRTTRKMEDDLPMFRSRNMASACNTITALVFLCELYTISFVLHTRISADCYDTESAVEAYFKYTGAWIFKTSEFSSWKAILFQHPGTWAAFRRRYTRLAALVRAADTEVGPLVLISFTSNLVYVCVQIFKVIRTLESIERVLYFGFSSVFITARALLVGLLASRLHSAALAPSSALCEAPADSYTAEARILVFLEFHLEKEKVGQAQRFLDQIRMSKITLTGLGFFHITRRTVLSMLASIVTYELMLLQFTGK</sequence>
<comment type="subcellular location">
    <subcellularLocation>
        <location evidence="1">Cell membrane</location>
        <topology evidence="1">Multi-pass membrane protein</topology>
    </subcellularLocation>
</comment>
<keyword evidence="10" id="KW-1185">Reference proteome</keyword>
<feature type="transmembrane region" description="Helical" evidence="8">
    <location>
        <begin position="6"/>
        <end position="23"/>
    </location>
</feature>
<dbReference type="AlphaFoldDB" id="A0A4C1UJ15"/>
<keyword evidence="3" id="KW-1003">Cell membrane</keyword>
<keyword evidence="6 8" id="KW-0472">Membrane</keyword>
<feature type="transmembrane region" description="Helical" evidence="8">
    <location>
        <begin position="44"/>
        <end position="64"/>
    </location>
</feature>
<keyword evidence="7 9" id="KW-0675">Receptor</keyword>
<evidence type="ECO:0000256" key="1">
    <source>
        <dbReference type="ARBA" id="ARBA00004651"/>
    </source>
</evidence>
<comment type="caution">
    <text evidence="9">The sequence shown here is derived from an EMBL/GenBank/DDBJ whole genome shotgun (WGS) entry which is preliminary data.</text>
</comment>
<evidence type="ECO:0000256" key="6">
    <source>
        <dbReference type="ARBA" id="ARBA00023136"/>
    </source>
</evidence>
<keyword evidence="5 8" id="KW-1133">Transmembrane helix</keyword>
<feature type="transmembrane region" description="Helical" evidence="8">
    <location>
        <begin position="163"/>
        <end position="184"/>
    </location>
</feature>
<evidence type="ECO:0000313" key="9">
    <source>
        <dbReference type="EMBL" id="GBP26087.1"/>
    </source>
</evidence>
<feature type="transmembrane region" description="Helical" evidence="8">
    <location>
        <begin position="131"/>
        <end position="151"/>
    </location>
</feature>
<evidence type="ECO:0000313" key="10">
    <source>
        <dbReference type="Proteomes" id="UP000299102"/>
    </source>
</evidence>
<evidence type="ECO:0000256" key="4">
    <source>
        <dbReference type="ARBA" id="ARBA00022692"/>
    </source>
</evidence>
<dbReference type="InterPro" id="IPR009318">
    <property type="entry name" value="Gustatory_rcpt"/>
</dbReference>